<keyword evidence="2" id="KW-0675">Receptor</keyword>
<reference evidence="2" key="1">
    <citation type="journal article" date="2019" name="MBio">
        <title>Virus Genomes from Deep Sea Sediments Expand the Ocean Megavirome and Support Independent Origins of Viral Gigantism.</title>
        <authorList>
            <person name="Backstrom D."/>
            <person name="Yutin N."/>
            <person name="Jorgensen S.L."/>
            <person name="Dharamshi J."/>
            <person name="Homa F."/>
            <person name="Zaremba-Niedwiedzka K."/>
            <person name="Spang A."/>
            <person name="Wolf Y.I."/>
            <person name="Koonin E.V."/>
            <person name="Ettema T.J."/>
        </authorList>
    </citation>
    <scope>NUCLEOTIDE SEQUENCE</scope>
</reference>
<dbReference type="EMBL" id="MK500328">
    <property type="protein sequence ID" value="QBK85971.1"/>
    <property type="molecule type" value="Genomic_DNA"/>
</dbReference>
<proteinExistence type="predicted"/>
<evidence type="ECO:0000313" key="2">
    <source>
        <dbReference type="EMBL" id="QBK85971.1"/>
    </source>
</evidence>
<protein>
    <submittedName>
        <fullName evidence="2">Nuclear receptor-binding factor 2, autophagy regulator</fullName>
    </submittedName>
</protein>
<gene>
    <name evidence="2" type="ORF">LCMAC101_05660</name>
</gene>
<feature type="coiled-coil region" evidence="1">
    <location>
        <begin position="1"/>
        <end position="53"/>
    </location>
</feature>
<evidence type="ECO:0000256" key="1">
    <source>
        <dbReference type="SAM" id="Coils"/>
    </source>
</evidence>
<organism evidence="2">
    <name type="scientific">Marseillevirus LCMAC101</name>
    <dbReference type="NCBI Taxonomy" id="2506602"/>
    <lineage>
        <taxon>Viruses</taxon>
        <taxon>Varidnaviria</taxon>
        <taxon>Bamfordvirae</taxon>
        <taxon>Nucleocytoviricota</taxon>
        <taxon>Megaviricetes</taxon>
        <taxon>Pimascovirales</taxon>
        <taxon>Pimascovirales incertae sedis</taxon>
        <taxon>Marseilleviridae</taxon>
    </lineage>
</organism>
<keyword evidence="1" id="KW-0175">Coiled coil</keyword>
<sequence>MKEKKTQVKTFEKEIRELKREHILTVKKLKDKNKELKQENERLRGTVEGMQKAPDKKTIYNTAIHPKLINLPINNIPALTQEFIEEKVSEGILTYSIAARGYSGMLEVICELITHENNEGIVERNYVCTDVSRNSFHRLLESKKWKPDKGGRYLNSMLDMFRDVMEQYKDKVYKTYKETSHDSAEWRQINWERKNISKLYSGVVSGENTSDREDLVNILRKDISKRAYV</sequence>
<name>A0A481YRX8_9VIRU</name>
<accession>A0A481YRX8</accession>